<dbReference type="RefSeq" id="WP_086041502.1">
    <property type="nucleotide sequence ID" value="NZ_CBCRZA010000011.1"/>
</dbReference>
<reference evidence="1 2" key="1">
    <citation type="journal article" date="2017" name="Int. J. Syst. Evol. Microbiol.">
        <title>Macrococcus canis sp. nov., a skin bacterium associated with infections in dogs.</title>
        <authorList>
            <person name="Gobeli Brawand S."/>
            <person name="Cotting K."/>
            <person name="Gomez-Sanz E."/>
            <person name="Collaud A."/>
            <person name="Thomann A."/>
            <person name="Brodard I."/>
            <person name="Rodriguez-Campos S."/>
            <person name="Strauss C."/>
            <person name="Perreten V."/>
        </authorList>
    </citation>
    <scope>NUCLEOTIDE SEQUENCE [LARGE SCALE GENOMIC DNA]</scope>
    <source>
        <strain evidence="1 2">KM45013</strain>
    </source>
</reference>
<dbReference type="EMBL" id="CP021059">
    <property type="protein sequence ID" value="ARQ05782.1"/>
    <property type="molecule type" value="Genomic_DNA"/>
</dbReference>
<proteinExistence type="predicted"/>
<evidence type="ECO:0008006" key="3">
    <source>
        <dbReference type="Google" id="ProtNLM"/>
    </source>
</evidence>
<gene>
    <name evidence="1" type="ORF">MCCS_01100</name>
</gene>
<dbReference type="Proteomes" id="UP000194154">
    <property type="component" value="Chromosome"/>
</dbReference>
<keyword evidence="2" id="KW-1185">Reference proteome</keyword>
<evidence type="ECO:0000313" key="2">
    <source>
        <dbReference type="Proteomes" id="UP000194154"/>
    </source>
</evidence>
<accession>A0A1W7A827</accession>
<evidence type="ECO:0000313" key="1">
    <source>
        <dbReference type="EMBL" id="ARQ05782.1"/>
    </source>
</evidence>
<sequence length="67" mass="8036">MKEEVALMLKEYLFDTYNIELGELASKQVVDHMYPIIEDSIYEETKMKIKNETVHELIHSLQKEYKD</sequence>
<protein>
    <recommendedName>
        <fullName evidence="3">DUF2164 family protein</fullName>
    </recommendedName>
</protein>
<organism evidence="1 2">
    <name type="scientific">Macrococcoides canis</name>
    <dbReference type="NCBI Taxonomy" id="1855823"/>
    <lineage>
        <taxon>Bacteria</taxon>
        <taxon>Bacillati</taxon>
        <taxon>Bacillota</taxon>
        <taxon>Bacilli</taxon>
        <taxon>Bacillales</taxon>
        <taxon>Staphylococcaceae</taxon>
        <taxon>Macrococcoides</taxon>
    </lineage>
</organism>
<dbReference type="OrthoDB" id="2418641at2"/>
<dbReference type="KEGG" id="mcak:MCCS_01100"/>
<dbReference type="GeneID" id="35294267"/>
<dbReference type="AlphaFoldDB" id="A0A1W7A827"/>
<name>A0A1W7A827_9STAP</name>
<dbReference type="STRING" id="1855823.MCCS_01100"/>